<feature type="compositionally biased region" description="Gly residues" evidence="1">
    <location>
        <begin position="378"/>
        <end position="398"/>
    </location>
</feature>
<feature type="compositionally biased region" description="Polar residues" evidence="1">
    <location>
        <begin position="208"/>
        <end position="217"/>
    </location>
</feature>
<feature type="region of interest" description="Disordered" evidence="1">
    <location>
        <begin position="203"/>
        <end position="592"/>
    </location>
</feature>
<protein>
    <submittedName>
        <fullName evidence="3">Glycine, alanine and asparagine-rich protein-like</fullName>
    </submittedName>
</protein>
<evidence type="ECO:0000256" key="1">
    <source>
        <dbReference type="SAM" id="MobiDB-lite"/>
    </source>
</evidence>
<keyword evidence="2" id="KW-1185">Reference proteome</keyword>
<feature type="compositionally biased region" description="Low complexity" evidence="1">
    <location>
        <begin position="346"/>
        <end position="358"/>
    </location>
</feature>
<feature type="compositionally biased region" description="Polar residues" evidence="1">
    <location>
        <begin position="583"/>
        <end position="592"/>
    </location>
</feature>
<accession>A0ABM1W1Z7</accession>
<organism evidence="2 3">
    <name type="scientific">Aplysia californica</name>
    <name type="common">California sea hare</name>
    <dbReference type="NCBI Taxonomy" id="6500"/>
    <lineage>
        <taxon>Eukaryota</taxon>
        <taxon>Metazoa</taxon>
        <taxon>Spiralia</taxon>
        <taxon>Lophotrochozoa</taxon>
        <taxon>Mollusca</taxon>
        <taxon>Gastropoda</taxon>
        <taxon>Heterobranchia</taxon>
        <taxon>Euthyneura</taxon>
        <taxon>Tectipleura</taxon>
        <taxon>Aplysiida</taxon>
        <taxon>Aplysioidea</taxon>
        <taxon>Aplysiidae</taxon>
        <taxon>Aplysia</taxon>
    </lineage>
</organism>
<name>A0ABM1W1Z7_APLCA</name>
<dbReference type="RefSeq" id="XP_035828690.1">
    <property type="nucleotide sequence ID" value="XM_035972797.1"/>
</dbReference>
<proteinExistence type="predicted"/>
<evidence type="ECO:0000313" key="2">
    <source>
        <dbReference type="Proteomes" id="UP000694888"/>
    </source>
</evidence>
<dbReference type="Proteomes" id="UP000694888">
    <property type="component" value="Unplaced"/>
</dbReference>
<gene>
    <name evidence="3" type="primary">LOC118478699</name>
</gene>
<feature type="compositionally biased region" description="Polar residues" evidence="1">
    <location>
        <begin position="87"/>
        <end position="99"/>
    </location>
</feature>
<feature type="compositionally biased region" description="Polar residues" evidence="1">
    <location>
        <begin position="477"/>
        <end position="509"/>
    </location>
</feature>
<feature type="region of interest" description="Disordered" evidence="1">
    <location>
        <begin position="78"/>
        <end position="111"/>
    </location>
</feature>
<evidence type="ECO:0000313" key="3">
    <source>
        <dbReference type="RefSeq" id="XP_035828690.1"/>
    </source>
</evidence>
<feature type="compositionally biased region" description="Low complexity" evidence="1">
    <location>
        <begin position="310"/>
        <end position="324"/>
    </location>
</feature>
<feature type="compositionally biased region" description="Low complexity" evidence="1">
    <location>
        <begin position="279"/>
        <end position="298"/>
    </location>
</feature>
<dbReference type="GeneID" id="118478699"/>
<feature type="compositionally biased region" description="Low complexity" evidence="1">
    <location>
        <begin position="514"/>
        <end position="530"/>
    </location>
</feature>
<sequence>MVEECVVNKAGKSKCKIKIDNSSVILLNDKSDFPRLSPRPSLLNLVDRGGRRKSMQPQCLSSIDRELYLKESAKDTSKKGLFKTRARSNSESGRGTLSSPDEGPGLLGGMGDGGVSGLSTPVVIDRKSSLNSPMIANHVRNILNSLEEKGGAGMMGGGGGGSTSHVNGGYPTRFGRGRGSMDSDPGSSLAEVTIDYNRRRSYDDRMVASTSSINGSKVNGKRRGSLQPQKRVDEGDEDVGFSPENVLLIPTIAEASTRSEEKISEASRPSSLVRDKTPESAATSLLPASPAAPAQRPPVLIAPTMIQIQPPSTTVTPSTSPSPSGSNYVTSKMASFEPFNVSSEDTGSSTPTAASSPTLNGSNVQERSGRGGGERSVGDSSGGNGGGHGGGDGGGGHGVSESGEKRDGNNAAGGSPTFRPKTLRTPSDIENENNLTQSEETSDGCASRSVDDECVTRNTSVDDVDDELLGDAMTDNDVVTITSEDQVVVSGDTTSRPLFTSDNHLTGASKTPHGLSISNGGPSSSSSQTSANHKTAIPEGGLANNAVPPRAKPRSPPSLHDDVIRHGNSLSDSLPSVDEDEFQSSSASNLLS</sequence>
<reference evidence="3" key="1">
    <citation type="submission" date="2025-08" db="UniProtKB">
        <authorList>
            <consortium name="RefSeq"/>
        </authorList>
    </citation>
    <scope>IDENTIFICATION</scope>
</reference>
<feature type="compositionally biased region" description="Basic and acidic residues" evidence="1">
    <location>
        <begin position="367"/>
        <end position="377"/>
    </location>
</feature>